<dbReference type="Proteomes" id="UP000472268">
    <property type="component" value="Chromosome 15"/>
</dbReference>
<protein>
    <submittedName>
        <fullName evidence="1">Uncharacterized protein</fullName>
    </submittedName>
</protein>
<evidence type="ECO:0000313" key="1">
    <source>
        <dbReference type="Ensembl" id="ENSSSUP00005033320.1"/>
    </source>
</evidence>
<dbReference type="OMA" id="WPHILAL"/>
<dbReference type="Ensembl" id="ENSSSUT00005037998.1">
    <property type="protein sequence ID" value="ENSSSUP00005033320.1"/>
    <property type="gene ID" value="ENSSSUG00005021440.1"/>
</dbReference>
<accession>A0A673VIT1</accession>
<proteinExistence type="predicted"/>
<sequence>LDTPPRFCSLVRGLTRIEGWPHILEFGHQLAKVLSGHGDLGDKSDVISHLTRGKVAALSCAHSVRSETPGIFDYQGLPVAVQLPWLSSPHPVLTPSCPHPILSSPLHRGLLGL</sequence>
<organism evidence="1 2">
    <name type="scientific">Suricata suricatta</name>
    <name type="common">Meerkat</name>
    <dbReference type="NCBI Taxonomy" id="37032"/>
    <lineage>
        <taxon>Eukaryota</taxon>
        <taxon>Metazoa</taxon>
        <taxon>Chordata</taxon>
        <taxon>Craniata</taxon>
        <taxon>Vertebrata</taxon>
        <taxon>Euteleostomi</taxon>
        <taxon>Mammalia</taxon>
        <taxon>Eutheria</taxon>
        <taxon>Laurasiatheria</taxon>
        <taxon>Carnivora</taxon>
        <taxon>Feliformia</taxon>
        <taxon>Herpestidae</taxon>
        <taxon>Suricata</taxon>
    </lineage>
</organism>
<reference evidence="1 2" key="1">
    <citation type="submission" date="2019-05" db="EMBL/GenBank/DDBJ databases">
        <title>A Chromosome-scale Meerkat (S. suricatta) Genome Assembly.</title>
        <authorList>
            <person name="Dudchenko O."/>
            <person name="Lieberman Aiden E."/>
            <person name="Tung J."/>
            <person name="Barreiro L.B."/>
            <person name="Clutton-Brock T.H."/>
        </authorList>
    </citation>
    <scope>NUCLEOTIDE SEQUENCE [LARGE SCALE GENOMIC DNA]</scope>
</reference>
<reference evidence="1" key="2">
    <citation type="submission" date="2025-08" db="UniProtKB">
        <authorList>
            <consortium name="Ensembl"/>
        </authorList>
    </citation>
    <scope>IDENTIFICATION</scope>
</reference>
<evidence type="ECO:0000313" key="2">
    <source>
        <dbReference type="Proteomes" id="UP000472268"/>
    </source>
</evidence>
<reference evidence="1" key="3">
    <citation type="submission" date="2025-09" db="UniProtKB">
        <authorList>
            <consortium name="Ensembl"/>
        </authorList>
    </citation>
    <scope>IDENTIFICATION</scope>
</reference>
<dbReference type="AlphaFoldDB" id="A0A673VIT1"/>
<name>A0A673VIT1_SURSU</name>
<keyword evidence="2" id="KW-1185">Reference proteome</keyword>